<organism evidence="1 2">
    <name type="scientific">Racocetra persica</name>
    <dbReference type="NCBI Taxonomy" id="160502"/>
    <lineage>
        <taxon>Eukaryota</taxon>
        <taxon>Fungi</taxon>
        <taxon>Fungi incertae sedis</taxon>
        <taxon>Mucoromycota</taxon>
        <taxon>Glomeromycotina</taxon>
        <taxon>Glomeromycetes</taxon>
        <taxon>Diversisporales</taxon>
        <taxon>Gigasporaceae</taxon>
        <taxon>Racocetra</taxon>
    </lineage>
</organism>
<comment type="caution">
    <text evidence="1">The sequence shown here is derived from an EMBL/GenBank/DDBJ whole genome shotgun (WGS) entry which is preliminary data.</text>
</comment>
<feature type="non-terminal residue" evidence="1">
    <location>
        <position position="1"/>
    </location>
</feature>
<name>A0ACA9SN43_9GLOM</name>
<gene>
    <name evidence="1" type="ORF">RPERSI_LOCUS33243</name>
</gene>
<reference evidence="1" key="1">
    <citation type="submission" date="2021-06" db="EMBL/GenBank/DDBJ databases">
        <authorList>
            <person name="Kallberg Y."/>
            <person name="Tangrot J."/>
            <person name="Rosling A."/>
        </authorList>
    </citation>
    <scope>NUCLEOTIDE SEQUENCE</scope>
    <source>
        <strain evidence="1">MA461A</strain>
    </source>
</reference>
<dbReference type="Proteomes" id="UP000789920">
    <property type="component" value="Unassembled WGS sequence"/>
</dbReference>
<sequence>STDDDGDTEVSETESEEDGVDERNELEKRRCENNTDKMLKREEKAIIEDDRDKKRRRE</sequence>
<keyword evidence="2" id="KW-1185">Reference proteome</keyword>
<evidence type="ECO:0000313" key="2">
    <source>
        <dbReference type="Proteomes" id="UP000789920"/>
    </source>
</evidence>
<protein>
    <submittedName>
        <fullName evidence="1">29521_t:CDS:1</fullName>
    </submittedName>
</protein>
<evidence type="ECO:0000313" key="1">
    <source>
        <dbReference type="EMBL" id="CAG8844522.1"/>
    </source>
</evidence>
<feature type="non-terminal residue" evidence="1">
    <location>
        <position position="58"/>
    </location>
</feature>
<dbReference type="EMBL" id="CAJVQC010143029">
    <property type="protein sequence ID" value="CAG8844522.1"/>
    <property type="molecule type" value="Genomic_DNA"/>
</dbReference>
<accession>A0ACA9SN43</accession>
<proteinExistence type="predicted"/>